<evidence type="ECO:0000256" key="3">
    <source>
        <dbReference type="ARBA" id="ARBA00022801"/>
    </source>
</evidence>
<dbReference type="PROSITE" id="PS00640">
    <property type="entry name" value="THIOL_PROTEASE_ASN"/>
    <property type="match status" value="1"/>
</dbReference>
<dbReference type="InterPro" id="IPR000668">
    <property type="entry name" value="Peptidase_C1A_C"/>
</dbReference>
<accession>A0AAE1D3N2</accession>
<proteinExistence type="inferred from homology"/>
<evidence type="ECO:0000256" key="2">
    <source>
        <dbReference type="ARBA" id="ARBA00022670"/>
    </source>
</evidence>
<feature type="domain" description="Peptidase C1A papain C-terminal" evidence="8">
    <location>
        <begin position="146"/>
        <end position="362"/>
    </location>
</feature>
<dbReference type="InterPro" id="IPR013128">
    <property type="entry name" value="Peptidase_C1A"/>
</dbReference>
<dbReference type="InterPro" id="IPR013201">
    <property type="entry name" value="Prot_inhib_I29"/>
</dbReference>
<sequence>MLATSVFLLTLAFACASPPYIKYFKIEPSIPAANPKPVQVEAPFGTTYKLSYANYEETWVNYKAEHNKKYETDAEERKRFAIFMENVNFIEYHNWKYHNKRSSFYLDINHFSDLSNEEFRMFNGLKMNRTIPNRKCKEYHPKSEDVPDQVDWRSKGYVTDIKDQGQCGSCWSFSTTGSVEGQWFAAKGKLVSLSEQQLVDCSGNFGDQGCNGGLMDYAFEYIIANGGIEAERNYPYEAQDDTCRFEKSEIAATISSCADVVPRESEKALKVAVGNIGPISIAIDASSPEFQSYRGGVYDNPSCSSEELDHGVLAVGYGSQDGQDYWIVKNSWSENWGKKGYILMSRNKDNQCGVASQASFPVV</sequence>
<evidence type="ECO:0000256" key="6">
    <source>
        <dbReference type="ARBA" id="ARBA00023157"/>
    </source>
</evidence>
<dbReference type="PROSITE" id="PS00139">
    <property type="entry name" value="THIOL_PROTEASE_CYS"/>
    <property type="match status" value="1"/>
</dbReference>
<dbReference type="SMART" id="SM00848">
    <property type="entry name" value="Inhibitor_I29"/>
    <property type="match status" value="1"/>
</dbReference>
<dbReference type="SMART" id="SM00645">
    <property type="entry name" value="Pept_C1"/>
    <property type="match status" value="1"/>
</dbReference>
<dbReference type="GO" id="GO:0008234">
    <property type="term" value="F:cysteine-type peptidase activity"/>
    <property type="evidence" value="ECO:0007669"/>
    <property type="project" value="UniProtKB-KW"/>
</dbReference>
<dbReference type="Pfam" id="PF08246">
    <property type="entry name" value="Inhibitor_I29"/>
    <property type="match status" value="1"/>
</dbReference>
<dbReference type="PROSITE" id="PS00639">
    <property type="entry name" value="THIOL_PROTEASE_HIS"/>
    <property type="match status" value="1"/>
</dbReference>
<dbReference type="Proteomes" id="UP001283361">
    <property type="component" value="Unassembled WGS sequence"/>
</dbReference>
<keyword evidence="6" id="KW-1015">Disulfide bond</keyword>
<dbReference type="InterPro" id="IPR000169">
    <property type="entry name" value="Pept_cys_AS"/>
</dbReference>
<evidence type="ECO:0000256" key="7">
    <source>
        <dbReference type="SAM" id="SignalP"/>
    </source>
</evidence>
<evidence type="ECO:0000256" key="4">
    <source>
        <dbReference type="ARBA" id="ARBA00022807"/>
    </source>
</evidence>
<dbReference type="PRINTS" id="PR00705">
    <property type="entry name" value="PAPAIN"/>
</dbReference>
<dbReference type="PANTHER" id="PTHR12411">
    <property type="entry name" value="CYSTEINE PROTEASE FAMILY C1-RELATED"/>
    <property type="match status" value="1"/>
</dbReference>
<dbReference type="Pfam" id="PF00112">
    <property type="entry name" value="Peptidase_C1"/>
    <property type="match status" value="1"/>
</dbReference>
<evidence type="ECO:0008006" key="12">
    <source>
        <dbReference type="Google" id="ProtNLM"/>
    </source>
</evidence>
<dbReference type="CDD" id="cd02248">
    <property type="entry name" value="Peptidase_C1A"/>
    <property type="match status" value="1"/>
</dbReference>
<gene>
    <name evidence="10" type="ORF">RRG08_065555</name>
</gene>
<dbReference type="Gene3D" id="3.90.70.10">
    <property type="entry name" value="Cysteine proteinases"/>
    <property type="match status" value="1"/>
</dbReference>
<evidence type="ECO:0000256" key="1">
    <source>
        <dbReference type="ARBA" id="ARBA00008455"/>
    </source>
</evidence>
<dbReference type="InterPro" id="IPR025661">
    <property type="entry name" value="Pept_asp_AS"/>
</dbReference>
<evidence type="ECO:0000259" key="8">
    <source>
        <dbReference type="SMART" id="SM00645"/>
    </source>
</evidence>
<keyword evidence="11" id="KW-1185">Reference proteome</keyword>
<comment type="similarity">
    <text evidence="1">Belongs to the peptidase C1 family.</text>
</comment>
<dbReference type="FunFam" id="3.90.70.10:FF:000006">
    <property type="entry name" value="Cathepsin S"/>
    <property type="match status" value="1"/>
</dbReference>
<dbReference type="SUPFAM" id="SSF54001">
    <property type="entry name" value="Cysteine proteinases"/>
    <property type="match status" value="1"/>
</dbReference>
<keyword evidence="4" id="KW-0788">Thiol protease</keyword>
<dbReference type="InterPro" id="IPR038765">
    <property type="entry name" value="Papain-like_cys_pep_sf"/>
</dbReference>
<feature type="chain" id="PRO_5042144690" description="Cathepsin L" evidence="7">
    <location>
        <begin position="17"/>
        <end position="363"/>
    </location>
</feature>
<keyword evidence="3" id="KW-0378">Hydrolase</keyword>
<evidence type="ECO:0000313" key="11">
    <source>
        <dbReference type="Proteomes" id="UP001283361"/>
    </source>
</evidence>
<dbReference type="InterPro" id="IPR025660">
    <property type="entry name" value="Pept_his_AS"/>
</dbReference>
<protein>
    <recommendedName>
        <fullName evidence="12">Cathepsin L</fullName>
    </recommendedName>
</protein>
<reference evidence="10" key="1">
    <citation type="journal article" date="2023" name="G3 (Bethesda)">
        <title>A reference genome for the long-term kleptoplast-retaining sea slug Elysia crispata morphotype clarki.</title>
        <authorList>
            <person name="Eastman K.E."/>
            <person name="Pendleton A.L."/>
            <person name="Shaikh M.A."/>
            <person name="Suttiyut T."/>
            <person name="Ogas R."/>
            <person name="Tomko P."/>
            <person name="Gavelis G."/>
            <person name="Widhalm J.R."/>
            <person name="Wisecaver J.H."/>
        </authorList>
    </citation>
    <scope>NUCLEOTIDE SEQUENCE</scope>
    <source>
        <strain evidence="10">ECLA1</strain>
    </source>
</reference>
<keyword evidence="2" id="KW-0645">Protease</keyword>
<dbReference type="AlphaFoldDB" id="A0AAE1D3N2"/>
<dbReference type="InterPro" id="IPR039417">
    <property type="entry name" value="Peptidase_C1A_papain-like"/>
</dbReference>
<organism evidence="10 11">
    <name type="scientific">Elysia crispata</name>
    <name type="common">lettuce slug</name>
    <dbReference type="NCBI Taxonomy" id="231223"/>
    <lineage>
        <taxon>Eukaryota</taxon>
        <taxon>Metazoa</taxon>
        <taxon>Spiralia</taxon>
        <taxon>Lophotrochozoa</taxon>
        <taxon>Mollusca</taxon>
        <taxon>Gastropoda</taxon>
        <taxon>Heterobranchia</taxon>
        <taxon>Euthyneura</taxon>
        <taxon>Panpulmonata</taxon>
        <taxon>Sacoglossa</taxon>
        <taxon>Placobranchoidea</taxon>
        <taxon>Plakobranchidae</taxon>
        <taxon>Elysia</taxon>
    </lineage>
</organism>
<name>A0AAE1D3N2_9GAST</name>
<evidence type="ECO:0000259" key="9">
    <source>
        <dbReference type="SMART" id="SM00848"/>
    </source>
</evidence>
<dbReference type="GO" id="GO:0006508">
    <property type="term" value="P:proteolysis"/>
    <property type="evidence" value="ECO:0007669"/>
    <property type="project" value="UniProtKB-KW"/>
</dbReference>
<evidence type="ECO:0000256" key="5">
    <source>
        <dbReference type="ARBA" id="ARBA00023145"/>
    </source>
</evidence>
<feature type="signal peptide" evidence="7">
    <location>
        <begin position="1"/>
        <end position="16"/>
    </location>
</feature>
<keyword evidence="5" id="KW-0865">Zymogen</keyword>
<evidence type="ECO:0000313" key="10">
    <source>
        <dbReference type="EMBL" id="KAK3756149.1"/>
    </source>
</evidence>
<comment type="caution">
    <text evidence="10">The sequence shown here is derived from an EMBL/GenBank/DDBJ whole genome shotgun (WGS) entry which is preliminary data.</text>
</comment>
<keyword evidence="7" id="KW-0732">Signal</keyword>
<dbReference type="EMBL" id="JAWDGP010005548">
    <property type="protein sequence ID" value="KAK3756149.1"/>
    <property type="molecule type" value="Genomic_DNA"/>
</dbReference>
<feature type="domain" description="Cathepsin propeptide inhibitor" evidence="9">
    <location>
        <begin position="59"/>
        <end position="119"/>
    </location>
</feature>